<dbReference type="InterPro" id="IPR043153">
    <property type="entry name" value="DENN_C"/>
</dbReference>
<evidence type="ECO:0000259" key="9">
    <source>
        <dbReference type="PROSITE" id="PS50211"/>
    </source>
</evidence>
<dbReference type="PROSITE" id="PS50211">
    <property type="entry name" value="DENN"/>
    <property type="match status" value="1"/>
</dbReference>
<organism evidence="10 11">
    <name type="scientific">Oncorhynchus tshawytscha</name>
    <name type="common">Chinook salmon</name>
    <name type="synonym">Salmo tshawytscha</name>
    <dbReference type="NCBI Taxonomy" id="74940"/>
    <lineage>
        <taxon>Eukaryota</taxon>
        <taxon>Metazoa</taxon>
        <taxon>Chordata</taxon>
        <taxon>Craniata</taxon>
        <taxon>Vertebrata</taxon>
        <taxon>Euteleostomi</taxon>
        <taxon>Actinopterygii</taxon>
        <taxon>Neopterygii</taxon>
        <taxon>Teleostei</taxon>
        <taxon>Protacanthopterygii</taxon>
        <taxon>Salmoniformes</taxon>
        <taxon>Salmonidae</taxon>
        <taxon>Salmoninae</taxon>
        <taxon>Oncorhynchus</taxon>
    </lineage>
</organism>
<evidence type="ECO:0000313" key="10">
    <source>
        <dbReference type="Ensembl" id="ENSOTSP00005149242.1"/>
    </source>
</evidence>
<keyword evidence="4" id="KW-0853">WD repeat</keyword>
<dbReference type="SUPFAM" id="SSF50978">
    <property type="entry name" value="WD40 repeat-like"/>
    <property type="match status" value="1"/>
</dbReference>
<dbReference type="InterPro" id="IPR057977">
    <property type="entry name" value="TPR_DENND3"/>
</dbReference>
<dbReference type="GO" id="GO:0031410">
    <property type="term" value="C:cytoplasmic vesicle"/>
    <property type="evidence" value="ECO:0007669"/>
    <property type="project" value="TreeGrafter"/>
</dbReference>
<evidence type="ECO:0000256" key="6">
    <source>
        <dbReference type="ARBA" id="ARBA00022737"/>
    </source>
</evidence>
<dbReference type="AlphaFoldDB" id="A0AAZ3S857"/>
<reference evidence="10" key="3">
    <citation type="submission" date="2025-09" db="UniProtKB">
        <authorList>
            <consortium name="Ensembl"/>
        </authorList>
    </citation>
    <scope>IDENTIFICATION</scope>
</reference>
<dbReference type="GeneTree" id="ENSGT00940000155784"/>
<dbReference type="FunFam" id="3.40.50.11500:FF:000008">
    <property type="entry name" value="DENN domain containing 3"/>
    <property type="match status" value="1"/>
</dbReference>
<dbReference type="Pfam" id="PF00400">
    <property type="entry name" value="WD40"/>
    <property type="match status" value="1"/>
</dbReference>
<dbReference type="Gene3D" id="3.30.450.200">
    <property type="match status" value="1"/>
</dbReference>
<proteinExistence type="predicted"/>
<keyword evidence="6" id="KW-0677">Repeat</keyword>
<keyword evidence="11" id="KW-1185">Reference proteome</keyword>
<evidence type="ECO:0000256" key="2">
    <source>
        <dbReference type="ARBA" id="ARBA00022490"/>
    </source>
</evidence>
<keyword evidence="5" id="KW-0344">Guanine-nucleotide releasing factor</keyword>
<dbReference type="Pfam" id="PF02141">
    <property type="entry name" value="DENN"/>
    <property type="match status" value="1"/>
</dbReference>
<feature type="domain" description="UDENN" evidence="9">
    <location>
        <begin position="85"/>
        <end position="481"/>
    </location>
</feature>
<dbReference type="SMART" id="SM00799">
    <property type="entry name" value="DENN"/>
    <property type="match status" value="1"/>
</dbReference>
<evidence type="ECO:0000256" key="3">
    <source>
        <dbReference type="ARBA" id="ARBA00022553"/>
    </source>
</evidence>
<comment type="subcellular location">
    <subcellularLocation>
        <location evidence="1">Cytoplasm</location>
    </subcellularLocation>
</comment>
<dbReference type="Gene3D" id="2.130.10.10">
    <property type="entry name" value="YVTN repeat-like/Quinoprotein amine dehydrogenase"/>
    <property type="match status" value="1"/>
</dbReference>
<evidence type="ECO:0000313" key="11">
    <source>
        <dbReference type="Proteomes" id="UP000694402"/>
    </source>
</evidence>
<evidence type="ECO:0000256" key="5">
    <source>
        <dbReference type="ARBA" id="ARBA00022658"/>
    </source>
</evidence>
<sequence>MADHLPSGLLEACVVVGASGDKLKDVYQSLQQGNSTTDLLILDPEVLQVHVPPFVTKENADESGVPRTFSRVQCRRSFIKKKERLVVAPSGPGGAGSSEGATVTEDVSVPKDIDLMALPQLCFPGGLQVTNEPKEERFHFLVFTDVFGNQTHGVVVQCCRPFQGQYVFNTARICVLSFLKSFSSVHFCSLLVQLRTCRLSEERVKEFAAKLSLVPIPPPGQLHVVFNLRPLMIILPSREDKEHPAVDLDLHLPFLCFRSKQILQIITGILMEQRVVFFSADWARLTLVAECFMFYIHPLHWQHPYVPILSAQMLDFVMAPTAFLMGCHLNHFEEVAAETDDLILINIDDGTVSSSCSETVDLPDVPFISAECFTKRRKGLQLQYDLEVCHQGAGTDVNEMRMLRRQWQQNLNWEIQKVTLELIVNMFRDVSGHLNYEHRVFNSEEFLKTRELADLPFYRKVLETHIFHSFLKDRLNRKMDAFTRMEVNTRSETQKMKAMTDNPRRPTMQEMARKYSSNPEIRLNKRLGMSLPNLGEERHLNLLRQTSLKKTIIPESGEYTLRKYVLPFPYSLSLFPRYFYLRGFMNTLCSKRLDALSDFQNLYKTDIEIFPTDLVKALVDSLQKDEFSQVDRRPELKRLIFKVKTDNEMVLVQADDHVKKFQLPKTHMLQEDFVKRIQESGIVKDVATIHRLFEALTVGQQKQIDPEVFRVFYTFWKETEVEAQDVHLPAEVMEHLDNNECVYKLSCSVKTNQGVGKIAMTQKRLFLLTDGRPGFIEITKFRDIKEVKISFAPFLLLRIPSLKIKCSLRKEVFEANLKSACDLWNLMVREMWAGRTMADDHKDPQYMQQALTNVLLMDAVVGCLQTQKAIFAASKLAYFDRVKHEVPVMVPKTTLETLKHKINPSLDLPAPQTVHVLLYTPGQLSYSEADGDGNPKLWCALSGGRVVVFDAASWSMQQNSDTHHFPCALPGLSLDWTTIRLLHGACFNPTVPLLPPRQTYSCSADGTVILWDLSTLKVKKQFQLTCDRLMSIQLFNGTLWCCARDCIVELRKNGTPHRKMTLPEDLRSMSTEFSSLILFLERGQLWTSCSDSDELCLWHCKDLTKPFLRVRLQNCTGVNCMIKVKNQIWVGCSGPSPDQCRMSGKIYIVDTESHSVEKELMAHTDSVQALCSAEGRYVLSGSACQDGKIAIWKVE</sequence>
<keyword evidence="3" id="KW-0597">Phosphoprotein</keyword>
<dbReference type="Pfam" id="PF25570">
    <property type="entry name" value="TPR_DENND3"/>
    <property type="match status" value="1"/>
</dbReference>
<gene>
    <name evidence="10" type="primary">DENND3</name>
</gene>
<dbReference type="InterPro" id="IPR005112">
    <property type="entry name" value="dDENN_dom"/>
</dbReference>
<reference evidence="10" key="2">
    <citation type="submission" date="2025-08" db="UniProtKB">
        <authorList>
            <consortium name="Ensembl"/>
        </authorList>
    </citation>
    <scope>IDENTIFICATION</scope>
</reference>
<dbReference type="InterPro" id="IPR001194">
    <property type="entry name" value="cDENN_dom"/>
</dbReference>
<dbReference type="GO" id="GO:0005085">
    <property type="term" value="F:guanyl-nucleotide exchange factor activity"/>
    <property type="evidence" value="ECO:0007669"/>
    <property type="project" value="UniProtKB-KW"/>
</dbReference>
<dbReference type="InterPro" id="IPR015943">
    <property type="entry name" value="WD40/YVTN_repeat-like_dom_sf"/>
</dbReference>
<comment type="subunit">
    <text evidence="7">Forms oligomers. Interacts with 6 of the 7 known isoforms of 14-3-3 proteins.</text>
</comment>
<dbReference type="Pfam" id="PF03456">
    <property type="entry name" value="uDENN"/>
    <property type="match status" value="1"/>
</dbReference>
<reference evidence="11" key="1">
    <citation type="journal article" date="2018" name="PLoS ONE">
        <title>Chinook salmon (Oncorhynchus tshawytscha) genome and transcriptome.</title>
        <authorList>
            <person name="Christensen K.A."/>
            <person name="Leong J.S."/>
            <person name="Sakhrani D."/>
            <person name="Biagi C.A."/>
            <person name="Minkley D.R."/>
            <person name="Withler R.E."/>
            <person name="Rondeau E.B."/>
            <person name="Koop B.F."/>
            <person name="Devlin R.H."/>
        </authorList>
    </citation>
    <scope>NUCLEOTIDE SEQUENCE [LARGE SCALE GENOMIC DNA]</scope>
</reference>
<protein>
    <recommendedName>
        <fullName evidence="8">DENN domain-containing protein 3</fullName>
    </recommendedName>
</protein>
<dbReference type="InterPro" id="IPR005113">
    <property type="entry name" value="uDENN_dom"/>
</dbReference>
<dbReference type="InterPro" id="IPR036322">
    <property type="entry name" value="WD40_repeat_dom_sf"/>
</dbReference>
<dbReference type="InterPro" id="IPR001680">
    <property type="entry name" value="WD40_rpt"/>
</dbReference>
<keyword evidence="2" id="KW-0963">Cytoplasm</keyword>
<evidence type="ECO:0000256" key="4">
    <source>
        <dbReference type="ARBA" id="ARBA00022574"/>
    </source>
</evidence>
<dbReference type="InterPro" id="IPR051696">
    <property type="entry name" value="DENN_Domain_GEFs"/>
</dbReference>
<evidence type="ECO:0000256" key="8">
    <source>
        <dbReference type="ARBA" id="ARBA00074528"/>
    </source>
</evidence>
<evidence type="ECO:0000256" key="7">
    <source>
        <dbReference type="ARBA" id="ARBA00062438"/>
    </source>
</evidence>
<dbReference type="SMART" id="SM00801">
    <property type="entry name" value="dDENN"/>
    <property type="match status" value="1"/>
</dbReference>
<accession>A0AAZ3S857</accession>
<dbReference type="PANTHER" id="PTHR12296">
    <property type="entry name" value="DENN DOMAIN-CONTAINING PROTEIN 4"/>
    <property type="match status" value="1"/>
</dbReference>
<dbReference type="Gene3D" id="3.40.50.11500">
    <property type="match status" value="1"/>
</dbReference>
<dbReference type="InterPro" id="IPR037516">
    <property type="entry name" value="Tripartite_DENN"/>
</dbReference>
<evidence type="ECO:0000256" key="1">
    <source>
        <dbReference type="ARBA" id="ARBA00004496"/>
    </source>
</evidence>
<dbReference type="GO" id="GO:0032483">
    <property type="term" value="P:regulation of Rab protein signal transduction"/>
    <property type="evidence" value="ECO:0007669"/>
    <property type="project" value="TreeGrafter"/>
</dbReference>
<dbReference type="Ensembl" id="ENSOTST00005156647.1">
    <property type="protein sequence ID" value="ENSOTSP00005149242.1"/>
    <property type="gene ID" value="ENSOTSG00005057054.1"/>
</dbReference>
<name>A0AAZ3S857_ONCTS</name>
<dbReference type="PANTHER" id="PTHR12296:SF21">
    <property type="entry name" value="DENN DOMAIN-CONTAINING PROTEIN 3"/>
    <property type="match status" value="1"/>
</dbReference>
<dbReference type="Proteomes" id="UP000694402">
    <property type="component" value="Unassembled WGS sequence"/>
</dbReference>